<dbReference type="SUPFAM" id="SSF101936">
    <property type="entry name" value="DNA-binding pseudobarrel domain"/>
    <property type="match status" value="1"/>
</dbReference>
<comment type="subcellular location">
    <subcellularLocation>
        <location evidence="1">Nucleus</location>
    </subcellularLocation>
</comment>
<feature type="compositionally biased region" description="Gly residues" evidence="9">
    <location>
        <begin position="827"/>
        <end position="837"/>
    </location>
</feature>
<keyword evidence="2" id="KW-0479">Metal-binding</keyword>
<evidence type="ECO:0000256" key="9">
    <source>
        <dbReference type="SAM" id="MobiDB-lite"/>
    </source>
</evidence>
<evidence type="ECO:0000313" key="13">
    <source>
        <dbReference type="Proteomes" id="UP000516437"/>
    </source>
</evidence>
<dbReference type="GO" id="GO:0008270">
    <property type="term" value="F:zinc ion binding"/>
    <property type="evidence" value="ECO:0007669"/>
    <property type="project" value="UniProtKB-KW"/>
</dbReference>
<evidence type="ECO:0000256" key="7">
    <source>
        <dbReference type="ARBA" id="ARBA00023163"/>
    </source>
</evidence>
<dbReference type="PROSITE" id="PS51050">
    <property type="entry name" value="ZF_CW"/>
    <property type="match status" value="1"/>
</dbReference>
<dbReference type="InterPro" id="IPR057743">
    <property type="entry name" value="Zfn_VAL1-3_N"/>
</dbReference>
<dbReference type="EMBL" id="RXIC02000020">
    <property type="protein sequence ID" value="KAB1221897.1"/>
    <property type="molecule type" value="Genomic_DNA"/>
</dbReference>
<evidence type="ECO:0000313" key="12">
    <source>
        <dbReference type="EMBL" id="KAB1221897.1"/>
    </source>
</evidence>
<keyword evidence="5" id="KW-0805">Transcription regulation</keyword>
<dbReference type="InterPro" id="IPR015300">
    <property type="entry name" value="DNA-bd_pseudobarrel_sf"/>
</dbReference>
<dbReference type="Proteomes" id="UP000516437">
    <property type="component" value="Chromosome 2"/>
</dbReference>
<organism evidence="12 13">
    <name type="scientific">Morella rubra</name>
    <name type="common">Chinese bayberry</name>
    <dbReference type="NCBI Taxonomy" id="262757"/>
    <lineage>
        <taxon>Eukaryota</taxon>
        <taxon>Viridiplantae</taxon>
        <taxon>Streptophyta</taxon>
        <taxon>Embryophyta</taxon>
        <taxon>Tracheophyta</taxon>
        <taxon>Spermatophyta</taxon>
        <taxon>Magnoliopsida</taxon>
        <taxon>eudicotyledons</taxon>
        <taxon>Gunneridae</taxon>
        <taxon>Pentapetalae</taxon>
        <taxon>rosids</taxon>
        <taxon>fabids</taxon>
        <taxon>Fagales</taxon>
        <taxon>Myricaceae</taxon>
        <taxon>Morella</taxon>
    </lineage>
</organism>
<dbReference type="OrthoDB" id="757982at2759"/>
<dbReference type="PANTHER" id="PTHR46245:SF10">
    <property type="entry name" value="B3 DOMAIN-CONTAINING TRANSCRIPTION FACTOR VAL3"/>
    <property type="match status" value="1"/>
</dbReference>
<evidence type="ECO:0000256" key="6">
    <source>
        <dbReference type="ARBA" id="ARBA00023125"/>
    </source>
</evidence>
<feature type="compositionally biased region" description="Basic and acidic residues" evidence="9">
    <location>
        <begin position="718"/>
        <end position="728"/>
    </location>
</feature>
<dbReference type="Gene3D" id="3.30.40.100">
    <property type="match status" value="1"/>
</dbReference>
<evidence type="ECO:0000256" key="2">
    <source>
        <dbReference type="ARBA" id="ARBA00022723"/>
    </source>
</evidence>
<keyword evidence="3" id="KW-0863">Zinc-finger</keyword>
<dbReference type="Pfam" id="PF25813">
    <property type="entry name" value="zf_VAL1_N"/>
    <property type="match status" value="1"/>
</dbReference>
<keyword evidence="13" id="KW-1185">Reference proteome</keyword>
<dbReference type="Gene3D" id="2.40.330.10">
    <property type="entry name" value="DNA-binding pseudobarrel domain"/>
    <property type="match status" value="1"/>
</dbReference>
<proteinExistence type="predicted"/>
<dbReference type="CDD" id="cd10017">
    <property type="entry name" value="B3_DNA"/>
    <property type="match status" value="1"/>
</dbReference>
<feature type="region of interest" description="Disordered" evidence="9">
    <location>
        <begin position="423"/>
        <end position="453"/>
    </location>
</feature>
<keyword evidence="7" id="KW-0804">Transcription</keyword>
<accession>A0A6A1WD93</accession>
<evidence type="ECO:0000256" key="1">
    <source>
        <dbReference type="ARBA" id="ARBA00004123"/>
    </source>
</evidence>
<dbReference type="GO" id="GO:0005634">
    <property type="term" value="C:nucleus"/>
    <property type="evidence" value="ECO:0007669"/>
    <property type="project" value="UniProtKB-SubCell"/>
</dbReference>
<comment type="caution">
    <text evidence="12">The sequence shown here is derived from an EMBL/GenBank/DDBJ whole genome shotgun (WGS) entry which is preliminary data.</text>
</comment>
<gene>
    <name evidence="12" type="ORF">CJ030_MR2G026713</name>
</gene>
<dbReference type="Pfam" id="PF07496">
    <property type="entry name" value="zf-CW"/>
    <property type="match status" value="1"/>
</dbReference>
<evidence type="ECO:0000259" key="10">
    <source>
        <dbReference type="PROSITE" id="PS50863"/>
    </source>
</evidence>
<name>A0A6A1WD93_9ROSI</name>
<feature type="domain" description="CW-type" evidence="11">
    <location>
        <begin position="560"/>
        <end position="610"/>
    </location>
</feature>
<keyword evidence="8" id="KW-0539">Nucleus</keyword>
<keyword evidence="4" id="KW-0862">Zinc</keyword>
<feature type="compositionally biased region" description="Polar residues" evidence="9">
    <location>
        <begin position="425"/>
        <end position="443"/>
    </location>
</feature>
<evidence type="ECO:0000256" key="3">
    <source>
        <dbReference type="ARBA" id="ARBA00022771"/>
    </source>
</evidence>
<sequence>MSSASSTSKVCYNPECKELKSERSRKGWRLRNSEYAELCDRCASIYEEGRFCETFHLTATGWRCCESCGKQVHCGCIVSVHAFTLLDPGGIECMMCARKNVLWTPNPAWPTSLCFNSLLPERLKDLSIKNWSQLAGSGPVPWRQAPSLFNSAVTPSELQSRVPYEGDISSGINKLNSSERLSTSPLEKRKIEDFSERLMNGSMKLGVRDMFENGNAGIKCEENYSSCLSQQSSSLKEDTSTPKFGLTVPHGSPNEINGQIGVGGSHLRTTPTPVPKQFHGNLHSGVDLSGEAQVRNGRPRVDARGRNHLLSRYWPRFTDQELQQISGDASDAGRIGRLVLPKKCAEAYFPPISQPEGLPLKVQDAKGKEWIFQFRFWPNNNSRMYVLEGVTPCIQSMQLQAGDIVTFSRLEPEGKLVMGFRKASTAPSSDQDNETNKTMNGVSTHGDPELVDPSSWNKVDKSGYIAKEVLGGKSSISRKRKSSTLRPKSKRLRIENEDLIELKLTWEEAQGLLRPAPNYVPSVVVIEGFEFEEYEDQKGLSGSEDAPILGKPTIFVTNNVGEKIQWVQCEDCFKWRKLPANALLPSKWACSDNSWDPERSICSAAQELTSEQLEDLLPRCNLAVTKKTKATKQDLDNVEALEGLDTLANLAILGEGESLPASSQATTKHPRHRPGCSCIVCIQPPSGKGPKHKQSCTCNVCLTVKRRFRTLMLRREKKQSEKEAETSRKKQQRQPPLPEKLQDDDALPFTNTGNSSPKLIREANDVSDDEPNRTKSSTSPFKGQIDLNIQPEREEELSPGSDSGGMMKLIQDASDRYPRQKRFSSSGGSGNASGNGAGEEKLGSRVTQGSNHSDADEDCPATLSIKASVSTPATG</sequence>
<dbReference type="InterPro" id="IPR003340">
    <property type="entry name" value="B3_DNA-bd"/>
</dbReference>
<dbReference type="GO" id="GO:0003677">
    <property type="term" value="F:DNA binding"/>
    <property type="evidence" value="ECO:0007669"/>
    <property type="project" value="UniProtKB-KW"/>
</dbReference>
<dbReference type="AlphaFoldDB" id="A0A6A1WD93"/>
<feature type="region of interest" description="Disordered" evidence="9">
    <location>
        <begin position="714"/>
        <end position="875"/>
    </location>
</feature>
<evidence type="ECO:0000256" key="8">
    <source>
        <dbReference type="ARBA" id="ARBA00023242"/>
    </source>
</evidence>
<evidence type="ECO:0008006" key="14">
    <source>
        <dbReference type="Google" id="ProtNLM"/>
    </source>
</evidence>
<dbReference type="PROSITE" id="PS50863">
    <property type="entry name" value="B3"/>
    <property type="match status" value="1"/>
</dbReference>
<dbReference type="InterPro" id="IPR011124">
    <property type="entry name" value="Znf_CW"/>
</dbReference>
<dbReference type="PANTHER" id="PTHR46245">
    <property type="entry name" value="B3 DOMAIN-CONTAINING PROTEIN OS07G0563300"/>
    <property type="match status" value="1"/>
</dbReference>
<protein>
    <recommendedName>
        <fullName evidence="14">B3 domain-containing protein Os07g0563300</fullName>
    </recommendedName>
</protein>
<evidence type="ECO:0000259" key="11">
    <source>
        <dbReference type="PROSITE" id="PS51050"/>
    </source>
</evidence>
<reference evidence="12 13" key="1">
    <citation type="journal article" date="2019" name="Plant Biotechnol. J.">
        <title>The red bayberry genome and genetic basis of sex determination.</title>
        <authorList>
            <person name="Jia H.M."/>
            <person name="Jia H.J."/>
            <person name="Cai Q.L."/>
            <person name="Wang Y."/>
            <person name="Zhao H.B."/>
            <person name="Yang W.F."/>
            <person name="Wang G.Y."/>
            <person name="Li Y.H."/>
            <person name="Zhan D.L."/>
            <person name="Shen Y.T."/>
            <person name="Niu Q.F."/>
            <person name="Chang L."/>
            <person name="Qiu J."/>
            <person name="Zhao L."/>
            <person name="Xie H.B."/>
            <person name="Fu W.Y."/>
            <person name="Jin J."/>
            <person name="Li X.W."/>
            <person name="Jiao Y."/>
            <person name="Zhou C.C."/>
            <person name="Tu T."/>
            <person name="Chai C.Y."/>
            <person name="Gao J.L."/>
            <person name="Fan L.J."/>
            <person name="van de Weg E."/>
            <person name="Wang J.Y."/>
            <person name="Gao Z.S."/>
        </authorList>
    </citation>
    <scope>NUCLEOTIDE SEQUENCE [LARGE SCALE GENOMIC DNA]</scope>
    <source>
        <tissue evidence="12">Leaves</tissue>
    </source>
</reference>
<evidence type="ECO:0000256" key="4">
    <source>
        <dbReference type="ARBA" id="ARBA00022833"/>
    </source>
</evidence>
<feature type="domain" description="TF-B3" evidence="10">
    <location>
        <begin position="323"/>
        <end position="424"/>
    </location>
</feature>
<dbReference type="SMART" id="SM01019">
    <property type="entry name" value="B3"/>
    <property type="match status" value="1"/>
</dbReference>
<dbReference type="Pfam" id="PF02362">
    <property type="entry name" value="B3"/>
    <property type="match status" value="1"/>
</dbReference>
<keyword evidence="6" id="KW-0238">DNA-binding</keyword>
<feature type="compositionally biased region" description="Polar residues" evidence="9">
    <location>
        <begin position="865"/>
        <end position="875"/>
    </location>
</feature>
<evidence type="ECO:0000256" key="5">
    <source>
        <dbReference type="ARBA" id="ARBA00023015"/>
    </source>
</evidence>